<feature type="region of interest" description="Disordered" evidence="10">
    <location>
        <begin position="185"/>
        <end position="223"/>
    </location>
</feature>
<dbReference type="PROSITE" id="PS00455">
    <property type="entry name" value="AMP_BINDING"/>
    <property type="match status" value="1"/>
</dbReference>
<keyword evidence="6" id="KW-0576">Peroxisome</keyword>
<keyword evidence="5" id="KW-0472">Membrane</keyword>
<feature type="region of interest" description="Disordered" evidence="10">
    <location>
        <begin position="769"/>
        <end position="790"/>
    </location>
</feature>
<evidence type="ECO:0000256" key="10">
    <source>
        <dbReference type="SAM" id="MobiDB-lite"/>
    </source>
</evidence>
<dbReference type="InterPro" id="IPR036388">
    <property type="entry name" value="WH-like_DNA-bd_sf"/>
</dbReference>
<dbReference type="SUPFAM" id="SSF56801">
    <property type="entry name" value="Acetyl-CoA synthetase-like"/>
    <property type="match status" value="1"/>
</dbReference>
<evidence type="ECO:0000256" key="5">
    <source>
        <dbReference type="ARBA" id="ARBA00023136"/>
    </source>
</evidence>
<feature type="region of interest" description="Disordered" evidence="10">
    <location>
        <begin position="42"/>
        <end position="90"/>
    </location>
</feature>
<sequence length="1300" mass="143761">MVREDLISSAVSFLQDPSVAGAPVDQRIAFLKSKNLTQEEIDLALQRAGSEPPISPPPQTQVQAYQRPPPQSYNQNAYWQQPPPPPPELPRRDWRDWFIMATVVGGLGFGAYTVAKRYIYPLIAPPTPPQLEQDKAAVDASFEKAFALLDQLTTDTQDLKSSEQARTEKLDTALSEVESVIGQLKDASRRRDDEGRRLNDEIRGLKDMIPAAMESQKKSADQRLSDLATEMKSLKTLINNRMSAPAPRSPNPSAPTFNPTTGSAAPASSATPAAEASATESTPTPAADTKPSIPDRSSTSSPYGRSMNGRAAIPAWQLAANKKNQEAKEKSVLFQACLQHEGFSQIEHELDDEILVIFTSGTTSLPKDCVHTNTSMSASCLAKKNLGQTADCWPVVSAHGPLFHAIGIMIALHVPPCTIVHPSKSFAPGALLEAIQNEKITYMCLVPAMLNLLAEHQNLPTTDTSSLEMIHMGGGNVLSRHNQDCVNVLESKKAHTIYGMSECWSPTCYHVDQIPDLKRSDVGCGVVMPGAMLKVCAPDSTTAIKRDEAGELHMGGTQILKKYIGAKSQPFYEDEEGRWLPTGDQATMNEDGEIFIVGRYKELIIRGGHNIAPTAIEKVFSAYGGIQSQVVGVEDETAGEVPIAVVRGQGLSQDDLDNLRRTTIEKLGSAYAPEMILTLNDLDLDDFPKTTSGKLRKQTLQPLVQKNVDAQRRGDSDTDGNLMEKLCSLCLVLSRGRTFLRRDLGINITGEEILEHNTVAKQSRLLASRTGTNGGQDYKDLQTTREGPPQLNDMIHTFGSEERAIMTREHCEPLLQPLGLSWADVEDVYPMPDMMNIWAHPLRKQSVNHRHAFVVDSDNVQQVQKALEKVLNVHNSLRSISVDIDPEITCYAILRASTKFFSNCISTFEKPVKIAKDLQSFLLNDGQYDFAGPPGLLNRFYLVPIEDTQKIGLLFLGQHSCFDALSSLPFYEDLDKALSSEKETVAQRVPFKLWAEHYFSGRTFLTAKLGVEYHVKRLTGISKSESALFPRQKAAEWFKGHHFGWKPDPTVHKDQGMIDARLKQQSHIGVEGKASVIYTPDLSNLKKTHGLDAAIVLKAALSLVNTGETGATEALFASYQAGRSWPFVAPWMQERLPSAMDIAGPTLQVAIERINTSKPQSVIDLLKHLTSEQEELTKHVHAPLLAIRDALFTADAETMEQVRRRQIFNWLPRSSGLDEYTNLNRVQLWSRTDVGILWNCTAIDGDEVKIHVSWDDAQLNEDEIDKLLSKFGGMVEMLSAETNWEKDVNDLVRHMCTTPT</sequence>
<evidence type="ECO:0000313" key="13">
    <source>
        <dbReference type="EMBL" id="THY68429.1"/>
    </source>
</evidence>
<feature type="compositionally biased region" description="Basic and acidic residues" evidence="10">
    <location>
        <begin position="186"/>
        <end position="206"/>
    </location>
</feature>
<evidence type="ECO:0000256" key="3">
    <source>
        <dbReference type="ARBA" id="ARBA00022927"/>
    </source>
</evidence>
<evidence type="ECO:0000256" key="1">
    <source>
        <dbReference type="ARBA" id="ARBA00005443"/>
    </source>
</evidence>
<keyword evidence="4" id="KW-0811">Translocation</keyword>
<dbReference type="InterPro" id="IPR000873">
    <property type="entry name" value="AMP-dep_synth/lig_dom"/>
</dbReference>
<dbReference type="InterPro" id="IPR006785">
    <property type="entry name" value="Pex14_N"/>
</dbReference>
<evidence type="ECO:0000256" key="7">
    <source>
        <dbReference type="ARBA" id="ARBA00029502"/>
    </source>
</evidence>
<dbReference type="EMBL" id="QZBJ01000127">
    <property type="protein sequence ID" value="THY68429.1"/>
    <property type="molecule type" value="Genomic_DNA"/>
</dbReference>
<dbReference type="Proteomes" id="UP000305064">
    <property type="component" value="Unassembled WGS sequence"/>
</dbReference>
<dbReference type="SUPFAM" id="SSF52777">
    <property type="entry name" value="CoA-dependent acyltransferases"/>
    <property type="match status" value="2"/>
</dbReference>
<evidence type="ECO:0000256" key="2">
    <source>
        <dbReference type="ARBA" id="ARBA00022448"/>
    </source>
</evidence>
<dbReference type="PANTHER" id="PTHR23058">
    <property type="entry name" value="PEROXISOMAL MEMBRANE PROTEIN PEX14"/>
    <property type="match status" value="1"/>
</dbReference>
<evidence type="ECO:0000259" key="12">
    <source>
        <dbReference type="Pfam" id="PF04695"/>
    </source>
</evidence>
<evidence type="ECO:0000256" key="9">
    <source>
        <dbReference type="ARBA" id="ARBA00046271"/>
    </source>
</evidence>
<dbReference type="Pfam" id="PF00501">
    <property type="entry name" value="AMP-binding"/>
    <property type="match status" value="1"/>
</dbReference>
<dbReference type="Pfam" id="PF04695">
    <property type="entry name" value="Pex14_N"/>
    <property type="match status" value="1"/>
</dbReference>
<dbReference type="InterPro" id="IPR045851">
    <property type="entry name" value="AMP-bd_C_sf"/>
</dbReference>
<dbReference type="InterPro" id="IPR042099">
    <property type="entry name" value="ANL_N_sf"/>
</dbReference>
<feature type="compositionally biased region" description="Low complexity" evidence="10">
    <location>
        <begin position="259"/>
        <end position="287"/>
    </location>
</feature>
<evidence type="ECO:0000256" key="8">
    <source>
        <dbReference type="ARBA" id="ARBA00029691"/>
    </source>
</evidence>
<comment type="similarity">
    <text evidence="1">Belongs to the peroxin-14 family.</text>
</comment>
<comment type="caution">
    <text evidence="13">The sequence shown here is derived from an EMBL/GenBank/DDBJ whole genome shotgun (WGS) entry which is preliminary data.</text>
</comment>
<accession>A0A4S9VPL4</accession>
<dbReference type="PANTHER" id="PTHR23058:SF0">
    <property type="entry name" value="PEROXISOMAL MEMBRANE PROTEIN PEX14"/>
    <property type="match status" value="1"/>
</dbReference>
<reference evidence="13 14" key="1">
    <citation type="submission" date="2018-10" db="EMBL/GenBank/DDBJ databases">
        <title>Fifty Aureobasidium pullulans genomes reveal a recombining polyextremotolerant generalist.</title>
        <authorList>
            <person name="Gostincar C."/>
            <person name="Turk M."/>
            <person name="Zajc J."/>
            <person name="Gunde-Cimerman N."/>
        </authorList>
    </citation>
    <scope>NUCLEOTIDE SEQUENCE [LARGE SCALE GENOMIC DNA]</scope>
    <source>
        <strain evidence="13 14">EXF-4256</strain>
    </source>
</reference>
<proteinExistence type="inferred from homology"/>
<feature type="domain" description="Peroxisome membrane anchor protein Pex14p N-terminal" evidence="12">
    <location>
        <begin position="3"/>
        <end position="47"/>
    </location>
</feature>
<keyword evidence="3" id="KW-0653">Protein transport</keyword>
<evidence type="ECO:0000256" key="4">
    <source>
        <dbReference type="ARBA" id="ARBA00023010"/>
    </source>
</evidence>
<protein>
    <recommendedName>
        <fullName evidence="7">Peroxisomal membrane protein PEX14</fullName>
    </recommendedName>
    <alternativeName>
        <fullName evidence="8">Peroxin-14</fullName>
    </alternativeName>
</protein>
<dbReference type="GO" id="GO:1990429">
    <property type="term" value="C:peroxisomal importomer complex"/>
    <property type="evidence" value="ECO:0007669"/>
    <property type="project" value="TreeGrafter"/>
</dbReference>
<keyword evidence="2" id="KW-0813">Transport</keyword>
<dbReference type="CDD" id="cd04433">
    <property type="entry name" value="AFD_class_I"/>
    <property type="match status" value="1"/>
</dbReference>
<dbReference type="GO" id="GO:0016560">
    <property type="term" value="P:protein import into peroxisome matrix, docking"/>
    <property type="evidence" value="ECO:0007669"/>
    <property type="project" value="InterPro"/>
</dbReference>
<evidence type="ECO:0000259" key="11">
    <source>
        <dbReference type="Pfam" id="PF00501"/>
    </source>
</evidence>
<dbReference type="GO" id="GO:0005102">
    <property type="term" value="F:signaling receptor binding"/>
    <property type="evidence" value="ECO:0007669"/>
    <property type="project" value="TreeGrafter"/>
</dbReference>
<comment type="subcellular location">
    <subcellularLocation>
        <location evidence="9">Peroxisome membrane</location>
    </subcellularLocation>
</comment>
<dbReference type="Gene3D" id="1.10.10.10">
    <property type="entry name" value="Winged helix-like DNA-binding domain superfamily/Winged helix DNA-binding domain"/>
    <property type="match status" value="1"/>
</dbReference>
<dbReference type="InterPro" id="IPR020845">
    <property type="entry name" value="AMP-binding_CS"/>
</dbReference>
<dbReference type="Gene3D" id="3.40.50.12780">
    <property type="entry name" value="N-terminal domain of ligase-like"/>
    <property type="match status" value="1"/>
</dbReference>
<dbReference type="InterPro" id="IPR025655">
    <property type="entry name" value="PEX14"/>
</dbReference>
<dbReference type="GO" id="GO:0005778">
    <property type="term" value="C:peroxisomal membrane"/>
    <property type="evidence" value="ECO:0007669"/>
    <property type="project" value="UniProtKB-SubCell"/>
</dbReference>
<dbReference type="Gene3D" id="3.30.300.30">
    <property type="match status" value="1"/>
</dbReference>
<evidence type="ECO:0000313" key="14">
    <source>
        <dbReference type="Proteomes" id="UP000305064"/>
    </source>
</evidence>
<feature type="domain" description="AMP-dependent synthetase/ligase" evidence="11">
    <location>
        <begin position="330"/>
        <end position="563"/>
    </location>
</feature>
<dbReference type="Gene3D" id="3.30.559.30">
    <property type="entry name" value="Nonribosomal peptide synthetase, condensation domain"/>
    <property type="match status" value="1"/>
</dbReference>
<gene>
    <name evidence="13" type="ORF">D6C94_10237</name>
</gene>
<dbReference type="FunFam" id="1.10.10.10:FF:000489">
    <property type="entry name" value="Putative peroxisomal membrane anchor protein"/>
    <property type="match status" value="1"/>
</dbReference>
<evidence type="ECO:0000256" key="6">
    <source>
        <dbReference type="ARBA" id="ARBA00023140"/>
    </source>
</evidence>
<feature type="region of interest" description="Disordered" evidence="10">
    <location>
        <begin position="242"/>
        <end position="308"/>
    </location>
</feature>
<organism evidence="13 14">
    <name type="scientific">Aureobasidium pullulans</name>
    <name type="common">Black yeast</name>
    <name type="synonym">Pullularia pullulans</name>
    <dbReference type="NCBI Taxonomy" id="5580"/>
    <lineage>
        <taxon>Eukaryota</taxon>
        <taxon>Fungi</taxon>
        <taxon>Dikarya</taxon>
        <taxon>Ascomycota</taxon>
        <taxon>Pezizomycotina</taxon>
        <taxon>Dothideomycetes</taxon>
        <taxon>Dothideomycetidae</taxon>
        <taxon>Dothideales</taxon>
        <taxon>Saccotheciaceae</taxon>
        <taxon>Aureobasidium</taxon>
    </lineage>
</organism>
<name>A0A4S9VPL4_AURPU</name>